<dbReference type="Gene3D" id="2.40.50.140">
    <property type="entry name" value="Nucleic acid-binding proteins"/>
    <property type="match status" value="1"/>
</dbReference>
<evidence type="ECO:0000256" key="7">
    <source>
        <dbReference type="ARBA" id="ARBA00023125"/>
    </source>
</evidence>
<dbReference type="EC" id="5.6.2.4" evidence="13"/>
<gene>
    <name evidence="17" type="primary">recG</name>
    <name evidence="17" type="ORF">KHQ06_34020</name>
</gene>
<evidence type="ECO:0000256" key="13">
    <source>
        <dbReference type="RuleBase" id="RU363016"/>
    </source>
</evidence>
<evidence type="ECO:0000259" key="16">
    <source>
        <dbReference type="PROSITE" id="PS51194"/>
    </source>
</evidence>
<dbReference type="SMART" id="SM00490">
    <property type="entry name" value="HELICc"/>
    <property type="match status" value="1"/>
</dbReference>
<evidence type="ECO:0000256" key="9">
    <source>
        <dbReference type="ARBA" id="ARBA00023204"/>
    </source>
</evidence>
<dbReference type="NCBIfam" id="NF008167">
    <property type="entry name" value="PRK10917.2-1"/>
    <property type="match status" value="1"/>
</dbReference>
<dbReference type="PANTHER" id="PTHR47964">
    <property type="entry name" value="ATP-DEPENDENT DNA HELICASE HOMOLOG RECG, CHLOROPLASTIC"/>
    <property type="match status" value="1"/>
</dbReference>
<dbReference type="Gene3D" id="3.40.50.300">
    <property type="entry name" value="P-loop containing nucleotide triphosphate hydrolases"/>
    <property type="match status" value="2"/>
</dbReference>
<sequence length="847" mass="91766">MATLADRLDHVLGVKAAESLQEHFDMQTVEDLLRHYPLRYATQGQPLTEEAPEEGQHITVMGRVTKTDLRPMKNRRGSLLKVNLDTGGPRPVEITFFNGDKVRYLVKDGVRAMMSGTVHWWRPDRWNLSHPDYLILPEQGESIENLTSVRGGGALRGLAQTAKGAGGVDVSFFEREFIPVYPSTAKVQSWDLLRCIRQVLDQLDPIDDPLPESLLTEHALLPVSDALRLIHLPEHKADIEAARGRLRFDEAMALQLVLAERRHQTEGRIAKPCPPRTDGIAAAFDKRLPFELTEGQRTVIDEISADLSRTHPMHRLLQGEVGSGKTIVALHAMLQVVDSGQQTALLAPTEVLAAQHYRSLKKMLGDLGTAGELGADENATKVVLVTGSMSAGQKKAALLDAVTGEAGLVIGTHALIQDNVEFFDLGMVVVDEQHRFGVEQRDALRAKAKGAASPHLLVMTATPIPRTIAMTTLGDLETSVLTQLPRGRSPITSKVVPAKVKPAWVDRAWERIHEEVSQGRQAYVVCSRIGDEEENGKGKGRKAKAEEEKEGPTTHSAVDMYEMLGSGPFKDLRVGLLHGRLPADEKDRVMRAFNDAEIDVLVCTTVVEVGVDVPNATVMVIVDADRFGVSQLHQLRGRVGRGQHPGLCLLITETNPMGTAMTRLEAVAGTTDGFELAVLDLRQRREGDVLGSAQSGTARSLRLLSLLDDLEVITAAQEVAREIVAGDPGLKNHPGLASMMRAAVDGEDWSTWRSPDRRCQSVVWSIGVSPASSRQRASSSWCEPDSVASVTSTAAASSLSPSRVSSISGHAGSVVSAGPNGSQFQGPPNRQARPAASAISSPISRKA</sequence>
<protein>
    <recommendedName>
        <fullName evidence="13">ATP-dependent DNA helicase RecG</fullName>
        <ecNumber evidence="13">5.6.2.4</ecNumber>
    </recommendedName>
</protein>
<feature type="compositionally biased region" description="Basic and acidic residues" evidence="14">
    <location>
        <begin position="543"/>
        <end position="552"/>
    </location>
</feature>
<dbReference type="CDD" id="cd04488">
    <property type="entry name" value="RecG_wedge_OBF"/>
    <property type="match status" value="1"/>
</dbReference>
<dbReference type="GO" id="GO:0016787">
    <property type="term" value="F:hydrolase activity"/>
    <property type="evidence" value="ECO:0007669"/>
    <property type="project" value="UniProtKB-KW"/>
</dbReference>
<keyword evidence="3 13" id="KW-0227">DNA damage</keyword>
<dbReference type="NCBIfam" id="TIGR00643">
    <property type="entry name" value="recG"/>
    <property type="match status" value="1"/>
</dbReference>
<evidence type="ECO:0000313" key="18">
    <source>
        <dbReference type="Proteomes" id="UP000683310"/>
    </source>
</evidence>
<dbReference type="InterPro" id="IPR047112">
    <property type="entry name" value="RecG/Mfd"/>
</dbReference>
<dbReference type="Pfam" id="PF19833">
    <property type="entry name" value="RecG_dom3_C"/>
    <property type="match status" value="1"/>
</dbReference>
<dbReference type="InterPro" id="IPR014001">
    <property type="entry name" value="Helicase_ATP-bd"/>
</dbReference>
<dbReference type="InterPro" id="IPR001650">
    <property type="entry name" value="Helicase_C-like"/>
</dbReference>
<proteinExistence type="inferred from homology"/>
<dbReference type="Proteomes" id="UP000683310">
    <property type="component" value="Chromosome"/>
</dbReference>
<evidence type="ECO:0000259" key="15">
    <source>
        <dbReference type="PROSITE" id="PS51192"/>
    </source>
</evidence>
<organism evidence="17 18">
    <name type="scientific">Nocardia tengchongensis</name>
    <dbReference type="NCBI Taxonomy" id="2055889"/>
    <lineage>
        <taxon>Bacteria</taxon>
        <taxon>Bacillati</taxon>
        <taxon>Actinomycetota</taxon>
        <taxon>Actinomycetes</taxon>
        <taxon>Mycobacteriales</taxon>
        <taxon>Nocardiaceae</taxon>
        <taxon>Nocardia</taxon>
    </lineage>
</organism>
<dbReference type="Pfam" id="PF00270">
    <property type="entry name" value="DEAD"/>
    <property type="match status" value="1"/>
</dbReference>
<comment type="function">
    <text evidence="13">Plays a critical role in recombination and DNA repair. Helps process Holliday junction intermediates to mature products by catalyzing branch migration. Has replication fork regression activity, unwinds stalled or blocked replication forks to make a HJ that can be resolved. Has a DNA unwinding activity characteristic of a DNA helicase with 3'-5' polarity.</text>
</comment>
<evidence type="ECO:0000256" key="1">
    <source>
        <dbReference type="ARBA" id="ARBA00007504"/>
    </source>
</evidence>
<feature type="domain" description="Helicase C-terminal" evidence="16">
    <location>
        <begin position="504"/>
        <end position="682"/>
    </location>
</feature>
<feature type="compositionally biased region" description="Low complexity" evidence="14">
    <location>
        <begin position="832"/>
        <end position="847"/>
    </location>
</feature>
<feature type="region of interest" description="Disordered" evidence="14">
    <location>
        <begin position="799"/>
        <end position="847"/>
    </location>
</feature>
<evidence type="ECO:0000256" key="6">
    <source>
        <dbReference type="ARBA" id="ARBA00022840"/>
    </source>
</evidence>
<feature type="compositionally biased region" description="Polar residues" evidence="14">
    <location>
        <begin position="819"/>
        <end position="828"/>
    </location>
</feature>
<keyword evidence="10" id="KW-0413">Isomerase</keyword>
<keyword evidence="6 13" id="KW-0067">ATP-binding</keyword>
<dbReference type="GO" id="GO:0003678">
    <property type="term" value="F:DNA helicase activity"/>
    <property type="evidence" value="ECO:0007669"/>
    <property type="project" value="UniProtKB-EC"/>
</dbReference>
<keyword evidence="4 13" id="KW-0378">Hydrolase</keyword>
<dbReference type="InterPro" id="IPR004609">
    <property type="entry name" value="ATP-dep_DNA_helicase_RecG"/>
</dbReference>
<feature type="compositionally biased region" description="Low complexity" evidence="14">
    <location>
        <begin position="799"/>
        <end position="808"/>
    </location>
</feature>
<evidence type="ECO:0000256" key="8">
    <source>
        <dbReference type="ARBA" id="ARBA00023172"/>
    </source>
</evidence>
<dbReference type="InterPro" id="IPR045562">
    <property type="entry name" value="RecG_dom3_C"/>
</dbReference>
<evidence type="ECO:0000256" key="4">
    <source>
        <dbReference type="ARBA" id="ARBA00022801"/>
    </source>
</evidence>
<comment type="catalytic activity">
    <reaction evidence="12 13">
        <text>ATP + H2O = ADP + phosphate + H(+)</text>
        <dbReference type="Rhea" id="RHEA:13065"/>
        <dbReference type="ChEBI" id="CHEBI:15377"/>
        <dbReference type="ChEBI" id="CHEBI:15378"/>
        <dbReference type="ChEBI" id="CHEBI:30616"/>
        <dbReference type="ChEBI" id="CHEBI:43474"/>
        <dbReference type="ChEBI" id="CHEBI:456216"/>
        <dbReference type="EC" id="5.6.2.4"/>
    </reaction>
</comment>
<keyword evidence="2 13" id="KW-0547">Nucleotide-binding</keyword>
<evidence type="ECO:0000256" key="2">
    <source>
        <dbReference type="ARBA" id="ARBA00022741"/>
    </source>
</evidence>
<evidence type="ECO:0000256" key="11">
    <source>
        <dbReference type="ARBA" id="ARBA00034617"/>
    </source>
</evidence>
<keyword evidence="8 13" id="KW-0233">DNA recombination</keyword>
<evidence type="ECO:0000313" key="17">
    <source>
        <dbReference type="EMBL" id="QVI21018.1"/>
    </source>
</evidence>
<keyword evidence="5 13" id="KW-0347">Helicase</keyword>
<dbReference type="SMART" id="SM00487">
    <property type="entry name" value="DEXDc"/>
    <property type="match status" value="1"/>
</dbReference>
<comment type="catalytic activity">
    <reaction evidence="11 13">
        <text>Couples ATP hydrolysis with the unwinding of duplex DNA by translocating in the 3'-5' direction.</text>
        <dbReference type="EC" id="5.6.2.4"/>
    </reaction>
</comment>
<dbReference type="EMBL" id="CP074371">
    <property type="protein sequence ID" value="QVI21018.1"/>
    <property type="molecule type" value="Genomic_DNA"/>
</dbReference>
<evidence type="ECO:0000256" key="12">
    <source>
        <dbReference type="ARBA" id="ARBA00048988"/>
    </source>
</evidence>
<evidence type="ECO:0000256" key="5">
    <source>
        <dbReference type="ARBA" id="ARBA00022806"/>
    </source>
</evidence>
<dbReference type="SUPFAM" id="SSF52540">
    <property type="entry name" value="P-loop containing nucleoside triphosphate hydrolases"/>
    <property type="match status" value="2"/>
</dbReference>
<evidence type="ECO:0000256" key="14">
    <source>
        <dbReference type="SAM" id="MobiDB-lite"/>
    </source>
</evidence>
<dbReference type="PANTHER" id="PTHR47964:SF1">
    <property type="entry name" value="ATP-DEPENDENT DNA HELICASE HOMOLOG RECG, CHLOROPLASTIC"/>
    <property type="match status" value="1"/>
</dbReference>
<name>A0ABX8CM32_9NOCA</name>
<comment type="similarity">
    <text evidence="1 13">Belongs to the helicase family. RecG subfamily.</text>
</comment>
<dbReference type="SUPFAM" id="SSF50249">
    <property type="entry name" value="Nucleic acid-binding proteins"/>
    <property type="match status" value="1"/>
</dbReference>
<evidence type="ECO:0000256" key="10">
    <source>
        <dbReference type="ARBA" id="ARBA00023235"/>
    </source>
</evidence>
<evidence type="ECO:0000256" key="3">
    <source>
        <dbReference type="ARBA" id="ARBA00022763"/>
    </source>
</evidence>
<dbReference type="CDD" id="cd17992">
    <property type="entry name" value="DEXHc_RecG"/>
    <property type="match status" value="1"/>
</dbReference>
<keyword evidence="7" id="KW-0238">DNA-binding</keyword>
<dbReference type="PROSITE" id="PS51194">
    <property type="entry name" value="HELICASE_CTER"/>
    <property type="match status" value="1"/>
</dbReference>
<reference evidence="17 18" key="1">
    <citation type="submission" date="2021-04" db="EMBL/GenBank/DDBJ databases">
        <title>Nocardia tengchongensis.</title>
        <authorList>
            <person name="Zhuang k."/>
            <person name="Ran Y."/>
            <person name="Li W."/>
        </authorList>
    </citation>
    <scope>NUCLEOTIDE SEQUENCE [LARGE SCALE GENOMIC DNA]</scope>
    <source>
        <strain evidence="17 18">CFH S0057</strain>
    </source>
</reference>
<dbReference type="InterPro" id="IPR012340">
    <property type="entry name" value="NA-bd_OB-fold"/>
</dbReference>
<accession>A0ABX8CM32</accession>
<feature type="region of interest" description="Disordered" evidence="14">
    <location>
        <begin position="532"/>
        <end position="554"/>
    </location>
</feature>
<dbReference type="InterPro" id="IPR027417">
    <property type="entry name" value="P-loop_NTPase"/>
</dbReference>
<dbReference type="Pfam" id="PF00271">
    <property type="entry name" value="Helicase_C"/>
    <property type="match status" value="1"/>
</dbReference>
<dbReference type="InterPro" id="IPR011545">
    <property type="entry name" value="DEAD/DEAH_box_helicase_dom"/>
</dbReference>
<keyword evidence="18" id="KW-1185">Reference proteome</keyword>
<dbReference type="PROSITE" id="PS51192">
    <property type="entry name" value="HELICASE_ATP_BIND_1"/>
    <property type="match status" value="1"/>
</dbReference>
<keyword evidence="9 13" id="KW-0234">DNA repair</keyword>
<feature type="domain" description="Helicase ATP-binding" evidence="15">
    <location>
        <begin position="306"/>
        <end position="481"/>
    </location>
</feature>